<dbReference type="NCBIfam" id="TIGR00336">
    <property type="entry name" value="pyrE"/>
    <property type="match status" value="1"/>
</dbReference>
<comment type="caution">
    <text evidence="6">Lacks conserved residue(s) required for the propagation of feature annotation.</text>
</comment>
<dbReference type="GO" id="GO:0016757">
    <property type="term" value="F:glycosyltransferase activity"/>
    <property type="evidence" value="ECO:0007669"/>
    <property type="project" value="UniProtKB-KW"/>
</dbReference>
<feature type="binding site" description="in other chain" evidence="6">
    <location>
        <position position="92"/>
    </location>
    <ligand>
        <name>5-phospho-alpha-D-ribose 1-diphosphate</name>
        <dbReference type="ChEBI" id="CHEBI:58017"/>
        <note>ligand shared between dimeric partners</note>
    </ligand>
</feature>
<dbReference type="InterPro" id="IPR000836">
    <property type="entry name" value="PRTase_dom"/>
</dbReference>
<evidence type="ECO:0000313" key="8">
    <source>
        <dbReference type="EMBL" id="GAA1681914.1"/>
    </source>
</evidence>
<proteinExistence type="inferred from homology"/>
<keyword evidence="5 6" id="KW-0665">Pyrimidine biosynthesis</keyword>
<organism evidence="8 9">
    <name type="scientific">Fodinicola feengrottensis</name>
    <dbReference type="NCBI Taxonomy" id="435914"/>
    <lineage>
        <taxon>Bacteria</taxon>
        <taxon>Bacillati</taxon>
        <taxon>Actinomycetota</taxon>
        <taxon>Actinomycetes</taxon>
        <taxon>Mycobacteriales</taxon>
        <taxon>Fodinicola</taxon>
    </lineage>
</organism>
<dbReference type="CDD" id="cd06223">
    <property type="entry name" value="PRTases_typeI"/>
    <property type="match status" value="1"/>
</dbReference>
<evidence type="ECO:0000256" key="2">
    <source>
        <dbReference type="ARBA" id="ARBA00011971"/>
    </source>
</evidence>
<feature type="domain" description="Phosphoribosyltransferase" evidence="7">
    <location>
        <begin position="65"/>
        <end position="150"/>
    </location>
</feature>
<comment type="caution">
    <text evidence="8">The sequence shown here is derived from an EMBL/GenBank/DDBJ whole genome shotgun (WGS) entry which is preliminary data.</text>
</comment>
<keyword evidence="9" id="KW-1185">Reference proteome</keyword>
<dbReference type="PANTHER" id="PTHR19278">
    <property type="entry name" value="OROTATE PHOSPHORIBOSYLTRANSFERASE"/>
    <property type="match status" value="1"/>
</dbReference>
<evidence type="ECO:0000313" key="9">
    <source>
        <dbReference type="Proteomes" id="UP001500618"/>
    </source>
</evidence>
<feature type="binding site" evidence="6">
    <location>
        <position position="121"/>
    </location>
    <ligand>
        <name>orotate</name>
        <dbReference type="ChEBI" id="CHEBI:30839"/>
    </ligand>
</feature>
<comment type="catalytic activity">
    <reaction evidence="6">
        <text>orotidine 5'-phosphate + diphosphate = orotate + 5-phospho-alpha-D-ribose 1-diphosphate</text>
        <dbReference type="Rhea" id="RHEA:10380"/>
        <dbReference type="ChEBI" id="CHEBI:30839"/>
        <dbReference type="ChEBI" id="CHEBI:33019"/>
        <dbReference type="ChEBI" id="CHEBI:57538"/>
        <dbReference type="ChEBI" id="CHEBI:58017"/>
        <dbReference type="EC" id="2.4.2.10"/>
    </reaction>
</comment>
<comment type="function">
    <text evidence="6">Catalyzes the transfer of a ribosyl phosphate group from 5-phosphoribose 1-diphosphate to orotate, leading to the formation of orotidine monophosphate (OMP).</text>
</comment>
<dbReference type="Gene3D" id="3.40.50.2020">
    <property type="match status" value="1"/>
</dbReference>
<comment type="pathway">
    <text evidence="1 6">Pyrimidine metabolism; UMP biosynthesis via de novo pathway; UMP from orotate: step 1/2.</text>
</comment>
<dbReference type="InterPro" id="IPR029057">
    <property type="entry name" value="PRTase-like"/>
</dbReference>
<protein>
    <recommendedName>
        <fullName evidence="2 6">Orotate phosphoribosyltransferase</fullName>
        <shortName evidence="6">OPRT</shortName>
        <shortName evidence="6">OPRTase</shortName>
        <ecNumber evidence="2 6">2.4.2.10</ecNumber>
    </recommendedName>
</protein>
<feature type="binding site" evidence="6">
    <location>
        <position position="149"/>
    </location>
    <ligand>
        <name>orotate</name>
        <dbReference type="ChEBI" id="CHEBI:30839"/>
    </ligand>
</feature>
<feature type="binding site" evidence="6">
    <location>
        <position position="91"/>
    </location>
    <ligand>
        <name>5-phospho-alpha-D-ribose 1-diphosphate</name>
        <dbReference type="ChEBI" id="CHEBI:58017"/>
        <note>ligand shared between dimeric partners</note>
    </ligand>
</feature>
<dbReference type="InterPro" id="IPR004467">
    <property type="entry name" value="Or_phspho_trans_dom"/>
</dbReference>
<sequence length="180" mass="18933">MHIEDLTDLARAVDERCRLSGQFTLRSGRTATEYFDKYLFEADPVLVSRVAAAMVPLVPAGTDLLGGLELGGIPLVTLLSQATGIPALFVRKEPKPYGTRRAAEGGDCAGRTVTLVEDVITTGGAVVNAARLLRAAGATVTTVVCALDREEPVDSLLTPAGIEVRPALTRTMLDKGRSAG</sequence>
<comment type="similarity">
    <text evidence="6">Belongs to the purine/pyrimidine phosphoribosyltransferase family. PyrE subfamily.</text>
</comment>
<dbReference type="EMBL" id="BAAANY010000010">
    <property type="protein sequence ID" value="GAA1681914.1"/>
    <property type="molecule type" value="Genomic_DNA"/>
</dbReference>
<dbReference type="Proteomes" id="UP001500618">
    <property type="component" value="Unassembled WGS sequence"/>
</dbReference>
<keyword evidence="4 6" id="KW-0808">Transferase</keyword>
<dbReference type="HAMAP" id="MF_01208">
    <property type="entry name" value="PyrE"/>
    <property type="match status" value="1"/>
</dbReference>
<evidence type="ECO:0000256" key="3">
    <source>
        <dbReference type="ARBA" id="ARBA00022676"/>
    </source>
</evidence>
<evidence type="ECO:0000256" key="1">
    <source>
        <dbReference type="ARBA" id="ARBA00004889"/>
    </source>
</evidence>
<evidence type="ECO:0000259" key="7">
    <source>
        <dbReference type="Pfam" id="PF00156"/>
    </source>
</evidence>
<keyword evidence="6" id="KW-0460">Magnesium</keyword>
<dbReference type="EC" id="2.4.2.10" evidence="2 6"/>
<accession>A0ABN2H4P3</accession>
<dbReference type="RefSeq" id="WP_163571759.1">
    <property type="nucleotide sequence ID" value="NZ_BAAANY010000010.1"/>
</dbReference>
<feature type="binding site" evidence="6">
    <location>
        <position position="95"/>
    </location>
    <ligand>
        <name>5-phospho-alpha-D-ribose 1-diphosphate</name>
        <dbReference type="ChEBI" id="CHEBI:58017"/>
        <note>ligand shared between dimeric partners</note>
    </ligand>
</feature>
<reference evidence="8 9" key="1">
    <citation type="journal article" date="2019" name="Int. J. Syst. Evol. Microbiol.">
        <title>The Global Catalogue of Microorganisms (GCM) 10K type strain sequencing project: providing services to taxonomists for standard genome sequencing and annotation.</title>
        <authorList>
            <consortium name="The Broad Institute Genomics Platform"/>
            <consortium name="The Broad Institute Genome Sequencing Center for Infectious Disease"/>
            <person name="Wu L."/>
            <person name="Ma J."/>
        </authorList>
    </citation>
    <scope>NUCLEOTIDE SEQUENCE [LARGE SCALE GENOMIC DNA]</scope>
    <source>
        <strain evidence="8 9">JCM 14718</strain>
    </source>
</reference>
<feature type="binding site" description="in other chain" evidence="6">
    <location>
        <position position="26"/>
    </location>
    <ligand>
        <name>5-phospho-alpha-D-ribose 1-diphosphate</name>
        <dbReference type="ChEBI" id="CHEBI:58017"/>
        <note>ligand shared between dimeric partners</note>
    </ligand>
</feature>
<gene>
    <name evidence="8" type="primary">pyrE_2</name>
    <name evidence="6" type="synonym">pyrE</name>
    <name evidence="8" type="ORF">GCM10009765_33860</name>
</gene>
<dbReference type="PANTHER" id="PTHR19278:SF9">
    <property type="entry name" value="URIDINE 5'-MONOPHOSPHATE SYNTHASE"/>
    <property type="match status" value="1"/>
</dbReference>
<dbReference type="InterPro" id="IPR023031">
    <property type="entry name" value="OPRT"/>
</dbReference>
<evidence type="ECO:0000256" key="6">
    <source>
        <dbReference type="HAMAP-Rule" id="MF_01208"/>
    </source>
</evidence>
<evidence type="ECO:0000256" key="4">
    <source>
        <dbReference type="ARBA" id="ARBA00022679"/>
    </source>
</evidence>
<feature type="binding site" description="in other chain" evidence="6">
    <location>
        <begin position="117"/>
        <end position="125"/>
    </location>
    <ligand>
        <name>5-phospho-alpha-D-ribose 1-diphosphate</name>
        <dbReference type="ChEBI" id="CHEBI:58017"/>
        <note>ligand shared between dimeric partners</note>
    </ligand>
</feature>
<dbReference type="Pfam" id="PF00156">
    <property type="entry name" value="Pribosyltran"/>
    <property type="match status" value="1"/>
</dbReference>
<keyword evidence="3 6" id="KW-0328">Glycosyltransferase</keyword>
<name>A0ABN2H4P3_9ACTN</name>
<evidence type="ECO:0000256" key="5">
    <source>
        <dbReference type="ARBA" id="ARBA00022975"/>
    </source>
</evidence>
<dbReference type="SUPFAM" id="SSF53271">
    <property type="entry name" value="PRTase-like"/>
    <property type="match status" value="1"/>
</dbReference>
<comment type="cofactor">
    <cofactor evidence="6">
        <name>Mg(2+)</name>
        <dbReference type="ChEBI" id="CHEBI:18420"/>
    </cofactor>
</comment>
<comment type="subunit">
    <text evidence="6">Homodimer.</text>
</comment>